<feature type="region of interest" description="Interaction with substrate tRNA" evidence="10">
    <location>
        <begin position="161"/>
        <end position="165"/>
    </location>
</feature>
<evidence type="ECO:0000256" key="10">
    <source>
        <dbReference type="HAMAP-Rule" id="MF_00185"/>
    </source>
</evidence>
<evidence type="ECO:0000256" key="3">
    <source>
        <dbReference type="ARBA" id="ARBA00005842"/>
    </source>
</evidence>
<evidence type="ECO:0000256" key="9">
    <source>
        <dbReference type="ARBA" id="ARBA00049563"/>
    </source>
</evidence>
<dbReference type="EMBL" id="WTVA01000003">
    <property type="protein sequence ID" value="MZR22183.1"/>
    <property type="molecule type" value="Genomic_DNA"/>
</dbReference>
<feature type="site" description="Interaction with substrate tRNA" evidence="10">
    <location>
        <position position="125"/>
    </location>
</feature>
<dbReference type="InterPro" id="IPR027417">
    <property type="entry name" value="P-loop_NTPase"/>
</dbReference>
<comment type="function">
    <text evidence="2 10 12">Catalyzes the transfer of a dimethylallyl group onto the adenine at position 37 in tRNAs that read codons beginning with uridine, leading to the formation of N6-(dimethylallyl)adenosine (i(6)A).</text>
</comment>
<evidence type="ECO:0000256" key="1">
    <source>
        <dbReference type="ARBA" id="ARBA00001946"/>
    </source>
</evidence>
<dbReference type="EC" id="2.5.1.75" evidence="10"/>
<comment type="subunit">
    <text evidence="10">Monomer.</text>
</comment>
<feature type="region of interest" description="Interaction with substrate tRNA" evidence="10">
    <location>
        <begin position="37"/>
        <end position="40"/>
    </location>
</feature>
<dbReference type="Pfam" id="PF01715">
    <property type="entry name" value="IPPT"/>
    <property type="match status" value="1"/>
</dbReference>
<dbReference type="PANTHER" id="PTHR11088">
    <property type="entry name" value="TRNA DIMETHYLALLYLTRANSFERASE"/>
    <property type="match status" value="1"/>
</dbReference>
<accession>A0A845MDR3</accession>
<proteinExistence type="inferred from homology"/>
<dbReference type="PANTHER" id="PTHR11088:SF60">
    <property type="entry name" value="TRNA DIMETHYLALLYLTRANSFERASE"/>
    <property type="match status" value="1"/>
</dbReference>
<evidence type="ECO:0000256" key="5">
    <source>
        <dbReference type="ARBA" id="ARBA00022694"/>
    </source>
</evidence>
<feature type="binding site" evidence="10">
    <location>
        <begin position="12"/>
        <end position="19"/>
    </location>
    <ligand>
        <name>ATP</name>
        <dbReference type="ChEBI" id="CHEBI:30616"/>
    </ligand>
</feature>
<dbReference type="InterPro" id="IPR018022">
    <property type="entry name" value="IPT"/>
</dbReference>
<evidence type="ECO:0000256" key="4">
    <source>
        <dbReference type="ARBA" id="ARBA00022679"/>
    </source>
</evidence>
<keyword evidence="5 10" id="KW-0819">tRNA processing</keyword>
<dbReference type="AlphaFoldDB" id="A0A845MDR3"/>
<evidence type="ECO:0000256" key="8">
    <source>
        <dbReference type="ARBA" id="ARBA00022842"/>
    </source>
</evidence>
<protein>
    <recommendedName>
        <fullName evidence="10">tRNA dimethylallyltransferase</fullName>
        <ecNumber evidence="10">2.5.1.75</ecNumber>
    </recommendedName>
    <alternativeName>
        <fullName evidence="10">Dimethylallyl diphosphate:tRNA dimethylallyltransferase</fullName>
        <shortName evidence="10">DMAPP:tRNA dimethylallyltransferase</shortName>
        <shortName evidence="10">DMATase</shortName>
    </alternativeName>
    <alternativeName>
        <fullName evidence="10">Isopentenyl-diphosphate:tRNA isopentenyltransferase</fullName>
        <shortName evidence="10">IPP transferase</shortName>
        <shortName evidence="10">IPPT</shortName>
        <shortName evidence="10">IPTase</shortName>
    </alternativeName>
</protein>
<name>A0A845MDR3_9PROT</name>
<evidence type="ECO:0000313" key="14">
    <source>
        <dbReference type="EMBL" id="MZR22183.1"/>
    </source>
</evidence>
<comment type="similarity">
    <text evidence="3 10 13">Belongs to the IPP transferase family.</text>
</comment>
<dbReference type="OrthoDB" id="9776390at2"/>
<evidence type="ECO:0000256" key="6">
    <source>
        <dbReference type="ARBA" id="ARBA00022741"/>
    </source>
</evidence>
<dbReference type="GO" id="GO:0052381">
    <property type="term" value="F:tRNA dimethylallyltransferase activity"/>
    <property type="evidence" value="ECO:0007669"/>
    <property type="project" value="UniProtKB-UniRule"/>
</dbReference>
<reference evidence="14 15" key="1">
    <citation type="journal article" date="2014" name="Int. J. Syst. Evol. Microbiol.">
        <title>Sneathiella chungangensis sp. nov., isolated from a marine sand, and emended description of the genus Sneathiella.</title>
        <authorList>
            <person name="Siamphan C."/>
            <person name="Kim H."/>
            <person name="Lee J.S."/>
            <person name="Kim W."/>
        </authorList>
    </citation>
    <scope>NUCLEOTIDE SEQUENCE [LARGE SCALE GENOMIC DNA]</scope>
    <source>
        <strain evidence="14 15">KCTC 32476</strain>
    </source>
</reference>
<comment type="caution">
    <text evidence="14">The sequence shown here is derived from an EMBL/GenBank/DDBJ whole genome shotgun (WGS) entry which is preliminary data.</text>
</comment>
<dbReference type="GO" id="GO:0006400">
    <property type="term" value="P:tRNA modification"/>
    <property type="evidence" value="ECO:0007669"/>
    <property type="project" value="TreeGrafter"/>
</dbReference>
<evidence type="ECO:0000313" key="15">
    <source>
        <dbReference type="Proteomes" id="UP000445696"/>
    </source>
</evidence>
<dbReference type="HAMAP" id="MF_00185">
    <property type="entry name" value="IPP_trans"/>
    <property type="match status" value="1"/>
</dbReference>
<dbReference type="Gene3D" id="3.40.50.300">
    <property type="entry name" value="P-loop containing nucleotide triphosphate hydrolases"/>
    <property type="match status" value="1"/>
</dbReference>
<evidence type="ECO:0000256" key="11">
    <source>
        <dbReference type="RuleBase" id="RU003783"/>
    </source>
</evidence>
<evidence type="ECO:0000256" key="12">
    <source>
        <dbReference type="RuleBase" id="RU003784"/>
    </source>
</evidence>
<comment type="catalytic activity">
    <reaction evidence="9 10 11">
        <text>adenosine(37) in tRNA + dimethylallyl diphosphate = N(6)-dimethylallyladenosine(37) in tRNA + diphosphate</text>
        <dbReference type="Rhea" id="RHEA:26482"/>
        <dbReference type="Rhea" id="RHEA-COMP:10162"/>
        <dbReference type="Rhea" id="RHEA-COMP:10375"/>
        <dbReference type="ChEBI" id="CHEBI:33019"/>
        <dbReference type="ChEBI" id="CHEBI:57623"/>
        <dbReference type="ChEBI" id="CHEBI:74411"/>
        <dbReference type="ChEBI" id="CHEBI:74415"/>
        <dbReference type="EC" id="2.5.1.75"/>
    </reaction>
</comment>
<dbReference type="SUPFAM" id="SSF52540">
    <property type="entry name" value="P-loop containing nucleoside triphosphate hydrolases"/>
    <property type="match status" value="2"/>
</dbReference>
<dbReference type="Gene3D" id="1.10.20.140">
    <property type="match status" value="1"/>
</dbReference>
<organism evidence="14 15">
    <name type="scientific">Sneathiella chungangensis</name>
    <dbReference type="NCBI Taxonomy" id="1418234"/>
    <lineage>
        <taxon>Bacteria</taxon>
        <taxon>Pseudomonadati</taxon>
        <taxon>Pseudomonadota</taxon>
        <taxon>Alphaproteobacteria</taxon>
        <taxon>Sneathiellales</taxon>
        <taxon>Sneathiellaceae</taxon>
        <taxon>Sneathiella</taxon>
    </lineage>
</organism>
<dbReference type="NCBIfam" id="TIGR00174">
    <property type="entry name" value="miaA"/>
    <property type="match status" value="1"/>
</dbReference>
<keyword evidence="7 10" id="KW-0067">ATP-binding</keyword>
<evidence type="ECO:0000256" key="7">
    <source>
        <dbReference type="ARBA" id="ARBA00022840"/>
    </source>
</evidence>
<evidence type="ECO:0000256" key="2">
    <source>
        <dbReference type="ARBA" id="ARBA00003213"/>
    </source>
</evidence>
<dbReference type="GO" id="GO:0005524">
    <property type="term" value="F:ATP binding"/>
    <property type="evidence" value="ECO:0007669"/>
    <property type="project" value="UniProtKB-UniRule"/>
</dbReference>
<evidence type="ECO:0000256" key="13">
    <source>
        <dbReference type="RuleBase" id="RU003785"/>
    </source>
</evidence>
<gene>
    <name evidence="10 14" type="primary">miaA</name>
    <name evidence="14" type="ORF">GQF03_07565</name>
</gene>
<keyword evidence="8 10" id="KW-0460">Magnesium</keyword>
<sequence>MRRQAGAVLLAGPTASGKSALAIAIAEEFDGVIINADSMQVYSGLRVLTARPDAEEEARAPHRLYGVLDPADYCNAARWRDMALEEIEEVRSAGKLPVIVGGTGLYFDILTKGIAEVPEISDAVRGRLRELQKREGNAVIHKMLSQKDPEMAAKLNEGDTQRLLRALEVVEETGVTLGEWQKRAPSGDILEGPRLWLALTPDRAWLYERCDRRLDWMVAEGGALDEVRALRARGLDPALPAMKALGVPELIAVLEGRLEQAEAVDRIKMLTRRYAKRQLTWVRNKMCEANRSFAQDLESLKDEFFPFIRRFLLTDEN</sequence>
<dbReference type="Proteomes" id="UP000445696">
    <property type="component" value="Unassembled WGS sequence"/>
</dbReference>
<keyword evidence="15" id="KW-1185">Reference proteome</keyword>
<dbReference type="InterPro" id="IPR039657">
    <property type="entry name" value="Dimethylallyltransferase"/>
</dbReference>
<comment type="caution">
    <text evidence="10">Lacks conserved residue(s) required for the propagation of feature annotation.</text>
</comment>
<feature type="site" description="Interaction with substrate tRNA" evidence="10">
    <location>
        <position position="103"/>
    </location>
</feature>
<keyword evidence="4 10" id="KW-0808">Transferase</keyword>
<keyword evidence="6 10" id="KW-0547">Nucleotide-binding</keyword>
<comment type="cofactor">
    <cofactor evidence="1 10">
        <name>Mg(2+)</name>
        <dbReference type="ChEBI" id="CHEBI:18420"/>
    </cofactor>
</comment>
<feature type="binding site" evidence="10">
    <location>
        <begin position="14"/>
        <end position="19"/>
    </location>
    <ligand>
        <name>substrate</name>
    </ligand>
</feature>